<dbReference type="Gene3D" id="3.50.30.40">
    <property type="entry name" value="Ribonuclease E inhibitor RraA/RraA-like"/>
    <property type="match status" value="1"/>
</dbReference>
<proteinExistence type="predicted"/>
<keyword evidence="7" id="KW-1185">Reference proteome</keyword>
<comment type="cofactor">
    <cofactor evidence="5">
        <name>Mg(2+)</name>
        <dbReference type="ChEBI" id="CHEBI:18420"/>
    </cofactor>
</comment>
<comment type="caution">
    <text evidence="6">The sequence shown here is derived from an EMBL/GenBank/DDBJ whole genome shotgun (WGS) entry which is preliminary data.</text>
</comment>
<dbReference type="RefSeq" id="WP_127767740.1">
    <property type="nucleotide sequence ID" value="NZ_SADE01000004.1"/>
</dbReference>
<dbReference type="EMBL" id="SADE01000004">
    <property type="protein sequence ID" value="RVU33710.1"/>
    <property type="molecule type" value="Genomic_DNA"/>
</dbReference>
<gene>
    <name evidence="6" type="ORF">EOI86_21420</name>
</gene>
<evidence type="ECO:0000256" key="3">
    <source>
        <dbReference type="ARBA" id="ARBA00029596"/>
    </source>
</evidence>
<keyword evidence="5" id="KW-0479">Metal-binding</keyword>
<dbReference type="AlphaFoldDB" id="A0A3S2W6J6"/>
<evidence type="ECO:0000313" key="6">
    <source>
        <dbReference type="EMBL" id="RVU33710.1"/>
    </source>
</evidence>
<evidence type="ECO:0000256" key="5">
    <source>
        <dbReference type="PIRSR" id="PIRSR605493-1"/>
    </source>
</evidence>
<feature type="binding site" evidence="5">
    <location>
        <begin position="97"/>
        <end position="100"/>
    </location>
    <ligand>
        <name>substrate</name>
    </ligand>
</feature>
<dbReference type="CDD" id="cd16841">
    <property type="entry name" value="RraA_family"/>
    <property type="match status" value="1"/>
</dbReference>
<dbReference type="Proteomes" id="UP000287447">
    <property type="component" value="Unassembled WGS sequence"/>
</dbReference>
<feature type="binding site" evidence="5">
    <location>
        <position position="120"/>
    </location>
    <ligand>
        <name>Mg(2+)</name>
        <dbReference type="ChEBI" id="CHEBI:18420"/>
    </ligand>
</feature>
<sequence>MSSVRRHNISIPKLSPEMLAEWAEVPAAVASDCLGRGQAMAAEISPLHPSMRIVAQARTVDCMAADNSALHAAIGICEPGEVLICNAQGYTNNAIFGGLMTRAATDAKLAGLVIDGSVRDSEEIVAAGFPCYSRGVVPRGPHKGFGGVIDGPVACGGVSVSPGDLIIGDADGVTVVPFAIVEQTLEAAKAILAKEARALASLDEGGSLAEVYGVPEITLID</sequence>
<organism evidence="6 7">
    <name type="scientific">Hwanghaeella grinnelliae</name>
    <dbReference type="NCBI Taxonomy" id="2500179"/>
    <lineage>
        <taxon>Bacteria</taxon>
        <taxon>Pseudomonadati</taxon>
        <taxon>Pseudomonadota</taxon>
        <taxon>Alphaproteobacteria</taxon>
        <taxon>Rhodospirillales</taxon>
        <taxon>Rhodospirillaceae</taxon>
        <taxon>Hwanghaeella</taxon>
    </lineage>
</organism>
<dbReference type="InterPro" id="IPR036704">
    <property type="entry name" value="RraA/RraA-like_sf"/>
</dbReference>
<evidence type="ECO:0000313" key="7">
    <source>
        <dbReference type="Proteomes" id="UP000287447"/>
    </source>
</evidence>
<evidence type="ECO:0000256" key="2">
    <source>
        <dbReference type="ARBA" id="ARBA00016549"/>
    </source>
</evidence>
<dbReference type="GO" id="GO:0046872">
    <property type="term" value="F:metal ion binding"/>
    <property type="evidence" value="ECO:0007669"/>
    <property type="project" value="UniProtKB-KW"/>
</dbReference>
<reference evidence="7" key="1">
    <citation type="submission" date="2019-01" db="EMBL/GenBank/DDBJ databases">
        <title>Gri0909 isolated from a small marine red alga.</title>
        <authorList>
            <person name="Kim J."/>
            <person name="Jeong S.E."/>
            <person name="Jeon C.O."/>
        </authorList>
    </citation>
    <scope>NUCLEOTIDE SEQUENCE [LARGE SCALE GENOMIC DNA]</scope>
    <source>
        <strain evidence="7">Gri0909</strain>
    </source>
</reference>
<comment type="cofactor">
    <cofactor evidence="1">
        <name>a divalent metal cation</name>
        <dbReference type="ChEBI" id="CHEBI:60240"/>
    </cofactor>
</comment>
<dbReference type="SUPFAM" id="SSF89562">
    <property type="entry name" value="RraA-like"/>
    <property type="match status" value="1"/>
</dbReference>
<dbReference type="InterPro" id="IPR005493">
    <property type="entry name" value="RraA/RraA-like"/>
</dbReference>
<dbReference type="OrthoDB" id="8717144at2"/>
<dbReference type="PANTHER" id="PTHR33254:SF4">
    <property type="entry name" value="4-HYDROXY-4-METHYL-2-OXOGLUTARATE ALDOLASE 3-RELATED"/>
    <property type="match status" value="1"/>
</dbReference>
<evidence type="ECO:0000256" key="1">
    <source>
        <dbReference type="ARBA" id="ARBA00001968"/>
    </source>
</evidence>
<protein>
    <recommendedName>
        <fullName evidence="2">Putative 4-hydroxy-4-methyl-2-oxoglutarate aldolase</fullName>
    </recommendedName>
    <alternativeName>
        <fullName evidence="3">Regulator of ribonuclease activity homolog</fullName>
    </alternativeName>
    <alternativeName>
        <fullName evidence="4">RraA-like protein</fullName>
    </alternativeName>
</protein>
<evidence type="ECO:0000256" key="4">
    <source>
        <dbReference type="ARBA" id="ARBA00030169"/>
    </source>
</evidence>
<dbReference type="PANTHER" id="PTHR33254">
    <property type="entry name" value="4-HYDROXY-4-METHYL-2-OXOGLUTARATE ALDOLASE 3-RELATED"/>
    <property type="match status" value="1"/>
</dbReference>
<feature type="binding site" evidence="5">
    <location>
        <position position="119"/>
    </location>
    <ligand>
        <name>substrate</name>
    </ligand>
</feature>
<keyword evidence="5" id="KW-0460">Magnesium</keyword>
<name>A0A3S2W6J6_9PROT</name>
<accession>A0A3S2W6J6</accession>
<dbReference type="Pfam" id="PF03737">
    <property type="entry name" value="RraA-like"/>
    <property type="match status" value="1"/>
</dbReference>